<name>A0A8X7W5X2_BRACI</name>
<sequence>MHLHYGTTNVSFVESEFVNISVSSSLKSVRDARVAFVRFMVNWVSRFSEAKNLIEFAVSKQVQNLVLDFSNLSCTASDQARPAVLFQLPECVYNQVTVESLKLFACGFDPSRILKPSSFKSLCFGWIELRKITTLLSSSPLLESLSILNCWSVGHITGDRYTWIDLPNIQIFKYSGSFHYFQFLRVQKRMEEAYLDFGTETDDEIGTLICDLLYDLLSARKLTVCPFIIKAIKDSEYSVHLKAPMETRHLVIKTNLVPVEFEGIRLMINSCPDLETLTFQMLPLVSVARINHWFTADTYWNFPIFHKCLKKTLKVVLVRNFTGGTYESVMLWYLIGSCRVLERLDLYLPVETSESVKTSVRATMMTLGDEGVASSKGLWIRLHDG</sequence>
<reference evidence="1 2" key="1">
    <citation type="submission" date="2020-02" db="EMBL/GenBank/DDBJ databases">
        <authorList>
            <person name="Ma Q."/>
            <person name="Huang Y."/>
            <person name="Song X."/>
            <person name="Pei D."/>
        </authorList>
    </citation>
    <scope>NUCLEOTIDE SEQUENCE [LARGE SCALE GENOMIC DNA]</scope>
    <source>
        <strain evidence="1">Sxm20200214</strain>
        <tissue evidence="1">Leaf</tissue>
    </source>
</reference>
<proteinExistence type="predicted"/>
<dbReference type="PANTHER" id="PTHR31900:SF30">
    <property type="entry name" value="SUPERFAMILY PROTEIN, PUTATIVE-RELATED"/>
    <property type="match status" value="1"/>
</dbReference>
<dbReference type="InterPro" id="IPR050232">
    <property type="entry name" value="FBL13/AtMIF1-like"/>
</dbReference>
<keyword evidence="2" id="KW-1185">Reference proteome</keyword>
<comment type="caution">
    <text evidence="1">The sequence shown here is derived from an EMBL/GenBank/DDBJ whole genome shotgun (WGS) entry which is preliminary data.</text>
</comment>
<evidence type="ECO:0000313" key="1">
    <source>
        <dbReference type="EMBL" id="KAG2322965.1"/>
    </source>
</evidence>
<dbReference type="PANTHER" id="PTHR31900">
    <property type="entry name" value="F-BOX/RNI SUPERFAMILY PROTEIN-RELATED"/>
    <property type="match status" value="1"/>
</dbReference>
<dbReference type="EMBL" id="JAAMPC010000003">
    <property type="protein sequence ID" value="KAG2322965.1"/>
    <property type="molecule type" value="Genomic_DNA"/>
</dbReference>
<dbReference type="SUPFAM" id="SSF52047">
    <property type="entry name" value="RNI-like"/>
    <property type="match status" value="1"/>
</dbReference>
<dbReference type="Proteomes" id="UP000886595">
    <property type="component" value="Unassembled WGS sequence"/>
</dbReference>
<protein>
    <recommendedName>
        <fullName evidence="3">FBD domain-containing protein</fullName>
    </recommendedName>
</protein>
<evidence type="ECO:0008006" key="3">
    <source>
        <dbReference type="Google" id="ProtNLM"/>
    </source>
</evidence>
<accession>A0A8X7W5X2</accession>
<dbReference type="AlphaFoldDB" id="A0A8X7W5X2"/>
<dbReference type="OrthoDB" id="673865at2759"/>
<gene>
    <name evidence="1" type="ORF">Bca52824_016178</name>
</gene>
<evidence type="ECO:0000313" key="2">
    <source>
        <dbReference type="Proteomes" id="UP000886595"/>
    </source>
</evidence>
<organism evidence="1 2">
    <name type="scientific">Brassica carinata</name>
    <name type="common">Ethiopian mustard</name>
    <name type="synonym">Abyssinian cabbage</name>
    <dbReference type="NCBI Taxonomy" id="52824"/>
    <lineage>
        <taxon>Eukaryota</taxon>
        <taxon>Viridiplantae</taxon>
        <taxon>Streptophyta</taxon>
        <taxon>Embryophyta</taxon>
        <taxon>Tracheophyta</taxon>
        <taxon>Spermatophyta</taxon>
        <taxon>Magnoliopsida</taxon>
        <taxon>eudicotyledons</taxon>
        <taxon>Gunneridae</taxon>
        <taxon>Pentapetalae</taxon>
        <taxon>rosids</taxon>
        <taxon>malvids</taxon>
        <taxon>Brassicales</taxon>
        <taxon>Brassicaceae</taxon>
        <taxon>Brassiceae</taxon>
        <taxon>Brassica</taxon>
    </lineage>
</organism>